<evidence type="ECO:0000259" key="5">
    <source>
        <dbReference type="PROSITE" id="PS50931"/>
    </source>
</evidence>
<evidence type="ECO:0000256" key="1">
    <source>
        <dbReference type="ARBA" id="ARBA00009437"/>
    </source>
</evidence>
<keyword evidence="3" id="KW-0238">DNA-binding</keyword>
<keyword evidence="7" id="KW-1185">Reference proteome</keyword>
<dbReference type="GO" id="GO:0005829">
    <property type="term" value="C:cytosol"/>
    <property type="evidence" value="ECO:0007669"/>
    <property type="project" value="TreeGrafter"/>
</dbReference>
<dbReference type="OrthoDB" id="8707631at2"/>
<dbReference type="PROSITE" id="PS50931">
    <property type="entry name" value="HTH_LYSR"/>
    <property type="match status" value="1"/>
</dbReference>
<gene>
    <name evidence="6" type="ORF">PTE30175_00878</name>
</gene>
<accession>A0A5E4SNL3</accession>
<dbReference type="InterPro" id="IPR050950">
    <property type="entry name" value="HTH-type_LysR_regulators"/>
</dbReference>
<sequence>MVTIRMLKTFRLAAKTGSFAAAAEKAPLTQAAVSLQMSGLEEALRRQLFDRRGRQIALTRQGHELLPKVEAILSMLDELEAPPAAVMQGPVSIGAVVSVIGALSLVVAGLKTAHPLLDVRLTSARSEELTAMVEQGDVDIAAVVARTDHTLPSGLAWVPLYTEPMMLVVNRDITDTDAQRILHTHPFLRFDRRVRTGQVVQQALTSAGLEVNEYLELNSIETIVALIRQNVGVSVLPLLHRGDWQSDAALRVIPIAEPPVLRSVGMIQRVNSAQAGITDAIADMLHAG</sequence>
<dbReference type="GO" id="GO:0003677">
    <property type="term" value="F:DNA binding"/>
    <property type="evidence" value="ECO:0007669"/>
    <property type="project" value="UniProtKB-KW"/>
</dbReference>
<evidence type="ECO:0000313" key="7">
    <source>
        <dbReference type="Proteomes" id="UP000414233"/>
    </source>
</evidence>
<feature type="domain" description="HTH lysR-type" evidence="5">
    <location>
        <begin position="2"/>
        <end position="59"/>
    </location>
</feature>
<proteinExistence type="inferred from homology"/>
<dbReference type="Gene3D" id="3.40.190.10">
    <property type="entry name" value="Periplasmic binding protein-like II"/>
    <property type="match status" value="2"/>
</dbReference>
<evidence type="ECO:0000256" key="2">
    <source>
        <dbReference type="ARBA" id="ARBA00023015"/>
    </source>
</evidence>
<dbReference type="Proteomes" id="UP000414233">
    <property type="component" value="Unassembled WGS sequence"/>
</dbReference>
<comment type="similarity">
    <text evidence="1">Belongs to the LysR transcriptional regulatory family.</text>
</comment>
<evidence type="ECO:0000313" key="6">
    <source>
        <dbReference type="EMBL" id="VVD77297.1"/>
    </source>
</evidence>
<protein>
    <submittedName>
        <fullName evidence="6">LysR family transcriptional regulator</fullName>
    </submittedName>
</protein>
<dbReference type="PANTHER" id="PTHR30419">
    <property type="entry name" value="HTH-TYPE TRANSCRIPTIONAL REGULATOR YBHD"/>
    <property type="match status" value="1"/>
</dbReference>
<dbReference type="Gene3D" id="1.10.10.10">
    <property type="entry name" value="Winged helix-like DNA-binding domain superfamily/Winged helix DNA-binding domain"/>
    <property type="match status" value="1"/>
</dbReference>
<dbReference type="InterPro" id="IPR005119">
    <property type="entry name" value="LysR_subst-bd"/>
</dbReference>
<dbReference type="InterPro" id="IPR036390">
    <property type="entry name" value="WH_DNA-bd_sf"/>
</dbReference>
<reference evidence="6 7" key="1">
    <citation type="submission" date="2019-08" db="EMBL/GenBank/DDBJ databases">
        <authorList>
            <person name="Peeters C."/>
        </authorList>
    </citation>
    <scope>NUCLEOTIDE SEQUENCE [LARGE SCALE GENOMIC DNA]</scope>
    <source>
        <strain evidence="6 7">LMG 30175</strain>
    </source>
</reference>
<dbReference type="AlphaFoldDB" id="A0A5E4SNL3"/>
<organism evidence="6 7">
    <name type="scientific">Pandoraea terrae</name>
    <dbReference type="NCBI Taxonomy" id="1537710"/>
    <lineage>
        <taxon>Bacteria</taxon>
        <taxon>Pseudomonadati</taxon>
        <taxon>Pseudomonadota</taxon>
        <taxon>Betaproteobacteria</taxon>
        <taxon>Burkholderiales</taxon>
        <taxon>Burkholderiaceae</taxon>
        <taxon>Pandoraea</taxon>
    </lineage>
</organism>
<dbReference type="SUPFAM" id="SSF46785">
    <property type="entry name" value="Winged helix' DNA-binding domain"/>
    <property type="match status" value="1"/>
</dbReference>
<keyword evidence="2" id="KW-0805">Transcription regulation</keyword>
<dbReference type="EMBL" id="CABPRZ010000003">
    <property type="protein sequence ID" value="VVD77297.1"/>
    <property type="molecule type" value="Genomic_DNA"/>
</dbReference>
<dbReference type="InterPro" id="IPR036388">
    <property type="entry name" value="WH-like_DNA-bd_sf"/>
</dbReference>
<dbReference type="PANTHER" id="PTHR30419:SF8">
    <property type="entry name" value="NITROGEN ASSIMILATION TRANSCRIPTIONAL ACTIVATOR-RELATED"/>
    <property type="match status" value="1"/>
</dbReference>
<name>A0A5E4SNL3_9BURK</name>
<evidence type="ECO:0000256" key="4">
    <source>
        <dbReference type="ARBA" id="ARBA00023163"/>
    </source>
</evidence>
<dbReference type="GO" id="GO:0003700">
    <property type="term" value="F:DNA-binding transcription factor activity"/>
    <property type="evidence" value="ECO:0007669"/>
    <property type="project" value="InterPro"/>
</dbReference>
<dbReference type="InterPro" id="IPR000847">
    <property type="entry name" value="LysR_HTH_N"/>
</dbReference>
<dbReference type="Pfam" id="PF00126">
    <property type="entry name" value="HTH_1"/>
    <property type="match status" value="1"/>
</dbReference>
<dbReference type="PRINTS" id="PR00039">
    <property type="entry name" value="HTHLYSR"/>
</dbReference>
<keyword evidence="4" id="KW-0804">Transcription</keyword>
<dbReference type="RefSeq" id="WP_150695841.1">
    <property type="nucleotide sequence ID" value="NZ_CABPRZ010000003.1"/>
</dbReference>
<dbReference type="Pfam" id="PF03466">
    <property type="entry name" value="LysR_substrate"/>
    <property type="match status" value="1"/>
</dbReference>
<dbReference type="SUPFAM" id="SSF53850">
    <property type="entry name" value="Periplasmic binding protein-like II"/>
    <property type="match status" value="1"/>
</dbReference>
<evidence type="ECO:0000256" key="3">
    <source>
        <dbReference type="ARBA" id="ARBA00023125"/>
    </source>
</evidence>